<dbReference type="EMBL" id="MH908895">
    <property type="protein sequence ID" value="AYM53136.1"/>
    <property type="molecule type" value="Genomic_DNA"/>
</dbReference>
<evidence type="ECO:0008006" key="4">
    <source>
        <dbReference type="Google" id="ProtNLM"/>
    </source>
</evidence>
<evidence type="ECO:0000256" key="2">
    <source>
        <dbReference type="SAM" id="SignalP"/>
    </source>
</evidence>
<evidence type="ECO:0000256" key="1">
    <source>
        <dbReference type="SAM" id="MobiDB-lite"/>
    </source>
</evidence>
<accession>A0A3S7UWK0</accession>
<evidence type="ECO:0000313" key="3">
    <source>
        <dbReference type="EMBL" id="AYM53136.1"/>
    </source>
</evidence>
<protein>
    <recommendedName>
        <fullName evidence="4">Lipoprotein</fullName>
    </recommendedName>
</protein>
<proteinExistence type="predicted"/>
<feature type="region of interest" description="Disordered" evidence="1">
    <location>
        <begin position="400"/>
        <end position="419"/>
    </location>
</feature>
<dbReference type="PROSITE" id="PS51257">
    <property type="entry name" value="PROKAR_LIPOPROTEIN"/>
    <property type="match status" value="1"/>
</dbReference>
<feature type="chain" id="PRO_5019325270" description="Lipoprotein" evidence="2">
    <location>
        <begin position="21"/>
        <end position="451"/>
    </location>
</feature>
<dbReference type="AlphaFoldDB" id="A0A3S7UWK0"/>
<keyword evidence="2" id="KW-0732">Signal</keyword>
<feature type="region of interest" description="Disordered" evidence="1">
    <location>
        <begin position="20"/>
        <end position="60"/>
    </location>
</feature>
<name>A0A3S7UWK0_9BACT</name>
<feature type="signal peptide" evidence="2">
    <location>
        <begin position="1"/>
        <end position="20"/>
    </location>
</feature>
<sequence length="451" mass="48376">MLRCRFSWLLSALLTLSCQGKQTGTPSDGAPSPDGANDTKQASEPDPPTGAEQAGEPWRERTRTHLLLRRHGPKMTTADYVAVTIGDTLEASPPLTSTATPLAFWPDHFASRAAHDGRNHFVIATGDAAPWQLRRHELGADGTVQVTDTVEIGEVVPAALHLVGDQLFMGQDNAVIRIDFAGPQPQRTEVHRRPDMIYKAYDLFVRDLEWLLAIDDEVVPIYAESLGLHQGAAPVREAGWELPGAINGHYYAGVLARRPGHAHGERNGTLYVLVSYGIMDGNGQDLAALPIRDGALTVEPELIINGGGRSKLPVLEEHVDRGSGEPRTLLAGAAFSPWRALARYLSADGRETLLLCAGPRDILAVPADFDGDSKASIVEIDGDCLDLLVDDGRIWALVDPDPSAADQPDPDPEAGPPSTSELLELALSAGDSPKATVLRRVALAGFDAIVR</sequence>
<reference evidence="3" key="1">
    <citation type="journal article" date="2018" name="J. Ind. Microbiol. Biotechnol.">
        <title>Genome mining reveals uncommon alkylpyrones as type III PKS products from myxobacteria.</title>
        <authorList>
            <person name="Hug J.J."/>
            <person name="Panter F."/>
            <person name="Krug D."/>
            <person name="Muller R."/>
        </authorList>
    </citation>
    <scope>NUCLEOTIDE SEQUENCE</scope>
    <source>
        <strain evidence="3">MNa10638</strain>
    </source>
</reference>
<organism evidence="3">
    <name type="scientific">Pseudenhygromyxa salsuginis</name>
    <dbReference type="NCBI Taxonomy" id="442868"/>
    <lineage>
        <taxon>Bacteria</taxon>
        <taxon>Pseudomonadati</taxon>
        <taxon>Myxococcota</taxon>
        <taxon>Polyangia</taxon>
        <taxon>Nannocystales</taxon>
        <taxon>Nannocystaceae</taxon>
        <taxon>Pseudenhygromyxa</taxon>
    </lineage>
</organism>